<sequence>MIYLDTSVIAPLYWTEALSDAVEQLLLNEAEVGLSQLVEVELVSDSEVH</sequence>
<reference evidence="1" key="1">
    <citation type="journal article" date="2011" name="Acta Physiol. Plant.">
        <title>An investigation on the genetic background of Nostoc flagelliforme by similarity analysis of its partial genomic DNA and phylogenetic comparison of deduced related species.</title>
        <authorList>
            <person name="Gao X."/>
            <person name="Liu K."/>
            <person name="Qiu B.S."/>
        </authorList>
    </citation>
    <scope>NUCLEOTIDE SEQUENCE</scope>
    <source>
        <strain evidence="1">Sunitezuoqi</strain>
    </source>
</reference>
<protein>
    <submittedName>
        <fullName evidence="1">PilT protein domain protein</fullName>
    </submittedName>
</protein>
<dbReference type="EMBL" id="HQ291105">
    <property type="protein sequence ID" value="ADO19054.1"/>
    <property type="molecule type" value="Genomic_DNA"/>
</dbReference>
<proteinExistence type="predicted"/>
<organism evidence="1">
    <name type="scientific">Nostoc flagelliforme str. Sunitezuoqi</name>
    <dbReference type="NCBI Taxonomy" id="676037"/>
    <lineage>
        <taxon>Bacteria</taxon>
        <taxon>Bacillati</taxon>
        <taxon>Cyanobacteriota</taxon>
        <taxon>Cyanophyceae</taxon>
        <taxon>Nostocales</taxon>
        <taxon>Nostocaceae</taxon>
        <taxon>Nostoc</taxon>
    </lineage>
</organism>
<dbReference type="SUPFAM" id="SSF88723">
    <property type="entry name" value="PIN domain-like"/>
    <property type="match status" value="1"/>
</dbReference>
<dbReference type="Gene3D" id="3.40.50.1010">
    <property type="entry name" value="5'-nuclease"/>
    <property type="match status" value="1"/>
</dbReference>
<gene>
    <name evidence="1" type="ORF">Nfla_3302</name>
</gene>
<evidence type="ECO:0000313" key="1">
    <source>
        <dbReference type="EMBL" id="ADO19054.1"/>
    </source>
</evidence>
<dbReference type="AlphaFoldDB" id="E7DPP6"/>
<accession>E7DPP6</accession>
<name>E7DPP6_9NOSO</name>
<dbReference type="InterPro" id="IPR029060">
    <property type="entry name" value="PIN-like_dom_sf"/>
</dbReference>